<keyword evidence="3" id="KW-1133">Transmembrane helix</keyword>
<feature type="coiled-coil region" evidence="1">
    <location>
        <begin position="22"/>
        <end position="57"/>
    </location>
</feature>
<feature type="region of interest" description="Disordered" evidence="2">
    <location>
        <begin position="353"/>
        <end position="382"/>
    </location>
</feature>
<gene>
    <name evidence="4" type="ORF">PUN32_02410</name>
</gene>
<keyword evidence="1" id="KW-0175">Coiled coil</keyword>
<dbReference type="EMBL" id="JARBFT010000002">
    <property type="protein sequence ID" value="MDE1513864.1"/>
    <property type="molecule type" value="Genomic_DNA"/>
</dbReference>
<feature type="transmembrane region" description="Helical" evidence="3">
    <location>
        <begin position="6"/>
        <end position="27"/>
    </location>
</feature>
<accession>A0ABT5UWR5</accession>
<comment type="caution">
    <text evidence="4">The sequence shown here is derived from an EMBL/GenBank/DDBJ whole genome shotgun (WGS) entry which is preliminary data.</text>
</comment>
<organism evidence="4 5">
    <name type="scientific">Vibrio chanodichtyis</name>
    <dbReference type="NCBI Taxonomy" id="3027932"/>
    <lineage>
        <taxon>Bacteria</taxon>
        <taxon>Pseudomonadati</taxon>
        <taxon>Pseudomonadota</taxon>
        <taxon>Gammaproteobacteria</taxon>
        <taxon>Vibrionales</taxon>
        <taxon>Vibrionaceae</taxon>
        <taxon>Vibrio</taxon>
    </lineage>
</organism>
<dbReference type="RefSeq" id="WP_274721609.1">
    <property type="nucleotide sequence ID" value="NZ_JARBFT010000002.1"/>
</dbReference>
<dbReference type="SMART" id="SM00671">
    <property type="entry name" value="SEL1"/>
    <property type="match status" value="4"/>
</dbReference>
<dbReference type="Proteomes" id="UP001216189">
    <property type="component" value="Unassembled WGS sequence"/>
</dbReference>
<dbReference type="Pfam" id="PF08238">
    <property type="entry name" value="Sel1"/>
    <property type="match status" value="4"/>
</dbReference>
<evidence type="ECO:0000256" key="2">
    <source>
        <dbReference type="SAM" id="MobiDB-lite"/>
    </source>
</evidence>
<evidence type="ECO:0000313" key="5">
    <source>
        <dbReference type="Proteomes" id="UP001216189"/>
    </source>
</evidence>
<evidence type="ECO:0000256" key="3">
    <source>
        <dbReference type="SAM" id="Phobius"/>
    </source>
</evidence>
<dbReference type="InterPro" id="IPR050767">
    <property type="entry name" value="Sel1_AlgK"/>
</dbReference>
<dbReference type="InterPro" id="IPR006597">
    <property type="entry name" value="Sel1-like"/>
</dbReference>
<sequence length="382" mass="42412">MNIIGIAIGATGLTLILFFIWMMVLSARRKRLEAERKAREETYRKALERNREQERKERLFKAESGHIPTILFLAKEAERSSLKEALFWYEKAAQLDNISAMYGMVRICQRIRDDVIAQEKAKFWQTCAQGMEGDLVAKFETGMAWLHGRNIEVNVAKGIELIQAAAEANLIEAILFMGGWCVSADNIAPTPADSTFWYSKAAEMGSAEGMMKFGLNLLHGVGGASDFPSACYWLERASEKGHAQAMFHAGEAWLDRGAHGNAIGYIWLFLSASMGYEPAKHLRDWVGGKFGVESIVGLQSLAKPLQRKLATGSVTKHSIIRALNKLYKRQIPLPLKSEELDSAAVQPVESIDGSLAPVPQADPVAHGRTETLDFSQPMIDNR</sequence>
<dbReference type="PANTHER" id="PTHR11102">
    <property type="entry name" value="SEL-1-LIKE PROTEIN"/>
    <property type="match status" value="1"/>
</dbReference>
<keyword evidence="5" id="KW-1185">Reference proteome</keyword>
<keyword evidence="3" id="KW-0812">Transmembrane</keyword>
<protein>
    <recommendedName>
        <fullName evidence="6">Sel1 repeat family protein</fullName>
    </recommendedName>
</protein>
<dbReference type="PANTHER" id="PTHR11102:SF160">
    <property type="entry name" value="ERAD-ASSOCIATED E3 UBIQUITIN-PROTEIN LIGASE COMPONENT HRD3"/>
    <property type="match status" value="1"/>
</dbReference>
<keyword evidence="3" id="KW-0472">Membrane</keyword>
<proteinExistence type="predicted"/>
<dbReference type="InterPro" id="IPR011990">
    <property type="entry name" value="TPR-like_helical_dom_sf"/>
</dbReference>
<evidence type="ECO:0008006" key="6">
    <source>
        <dbReference type="Google" id="ProtNLM"/>
    </source>
</evidence>
<dbReference type="SUPFAM" id="SSF81901">
    <property type="entry name" value="HCP-like"/>
    <property type="match status" value="1"/>
</dbReference>
<dbReference type="Gene3D" id="1.25.40.10">
    <property type="entry name" value="Tetratricopeptide repeat domain"/>
    <property type="match status" value="2"/>
</dbReference>
<reference evidence="4 5" key="1">
    <citation type="submission" date="2023-02" db="EMBL/GenBank/DDBJ databases">
        <title>Vibrio intestini sp. nov., a close relative of Vibrio cholerae isolated from the intestine of Healthy Culter dabryi.</title>
        <authorList>
            <person name="Wu N."/>
        </authorList>
    </citation>
    <scope>NUCLEOTIDE SEQUENCE [LARGE SCALE GENOMIC DNA]</scope>
    <source>
        <strain evidence="4 5">DSL-7</strain>
    </source>
</reference>
<evidence type="ECO:0000313" key="4">
    <source>
        <dbReference type="EMBL" id="MDE1513864.1"/>
    </source>
</evidence>
<name>A0ABT5UWR5_9VIBR</name>
<evidence type="ECO:0000256" key="1">
    <source>
        <dbReference type="SAM" id="Coils"/>
    </source>
</evidence>